<dbReference type="Pfam" id="PF13372">
    <property type="entry name" value="Alginate_exp"/>
    <property type="match status" value="1"/>
</dbReference>
<sequence length="498" mass="53275">MKKFLAIIASLALVLGFAASAFAIHAEIPSETQAIVAKGSTQITLGGEIRVRGEYGKNLDMGSNESTGSAAYGGRFGEDNQNSKAYYDTRVRLRLQADVSKNTTGVIHLESGEKQTADTYKWGTNGAEKKGIYDEGNAKGSSLYILEAWIQHKGTGLLGIPAGIKVGHMPLKLGNGLFFDHSKFGDDALVFFMDPTKELHIGLLTAKFSEGTEAKADDSDAYVGLFVYSPSKGTSISGDVTYVDAKRWPNLDPNDKGTHLWNFGLRGNADVGGGLGIRADIELQRGKTKTEAGDFDDADGDQTTLKHRGYAYLVGLDYKLDPVKLTLEYAYGSGDASSSKGEMDGKNGAFVTALSGVQNFTYVYDYRANTAAKIDEAGVTPGSGRGISNTWYVKLGGSTNLTKDLSALVNIYYLRASKAVAINGAKNADDTPKASKNIGTEIDAKFTYKIDKNLVYFVEGGYLFAGSAYDYGQAGSATTPLKGSDDAYAIRHGIQLSF</sequence>
<feature type="domain" description="Alginate export" evidence="1">
    <location>
        <begin position="257"/>
        <end position="473"/>
    </location>
</feature>
<protein>
    <recommendedName>
        <fullName evidence="1">Alginate export domain-containing protein</fullName>
    </recommendedName>
</protein>
<dbReference type="InterPro" id="IPR053728">
    <property type="entry name" value="Alginate_Permeability_Chnl"/>
</dbReference>
<reference evidence="2" key="1">
    <citation type="submission" date="2019-10" db="EMBL/GenBank/DDBJ databases">
        <title>Metagenomic sequencing of thiosulfate-disproportionating enrichment culture.</title>
        <authorList>
            <person name="Umezawa K."/>
            <person name="Kojima H."/>
            <person name="Fukui M."/>
        </authorList>
    </citation>
    <scope>NUCLEOTIDE SEQUENCE</scope>
    <source>
        <strain evidence="2">45J</strain>
    </source>
</reference>
<dbReference type="AlphaFoldDB" id="A0A5J4L603"/>
<evidence type="ECO:0000259" key="1">
    <source>
        <dbReference type="Pfam" id="PF13372"/>
    </source>
</evidence>
<dbReference type="InterPro" id="IPR025388">
    <property type="entry name" value="Alginate_export_dom"/>
</dbReference>
<organism evidence="2">
    <name type="scientific">hot springs metagenome</name>
    <dbReference type="NCBI Taxonomy" id="433727"/>
    <lineage>
        <taxon>unclassified sequences</taxon>
        <taxon>metagenomes</taxon>
        <taxon>ecological metagenomes</taxon>
    </lineage>
</organism>
<dbReference type="Gene3D" id="2.40.160.100">
    <property type="match status" value="1"/>
</dbReference>
<comment type="caution">
    <text evidence="2">The sequence shown here is derived from an EMBL/GenBank/DDBJ whole genome shotgun (WGS) entry which is preliminary data.</text>
</comment>
<accession>A0A5J4L603</accession>
<proteinExistence type="predicted"/>
<gene>
    <name evidence="2" type="ORF">A45J_1377</name>
</gene>
<dbReference type="SUPFAM" id="SSF56935">
    <property type="entry name" value="Porins"/>
    <property type="match status" value="2"/>
</dbReference>
<name>A0A5J4L603_9ZZZZ</name>
<evidence type="ECO:0000313" key="2">
    <source>
        <dbReference type="EMBL" id="GER93629.1"/>
    </source>
</evidence>
<dbReference type="EMBL" id="BLAB01000001">
    <property type="protein sequence ID" value="GER93629.1"/>
    <property type="molecule type" value="Genomic_DNA"/>
</dbReference>